<dbReference type="Proteomes" id="UP000697107">
    <property type="component" value="Unassembled WGS sequence"/>
</dbReference>
<reference evidence="5 6" key="1">
    <citation type="submission" date="2018-01" db="EMBL/GenBank/DDBJ databases">
        <title>Draft genome of the strawberry crown rot pathogen Phytophthora cactorum.</title>
        <authorList>
            <person name="Armitage A.D."/>
            <person name="Lysoe E."/>
            <person name="Nellist C.F."/>
            <person name="Harrison R.J."/>
            <person name="Brurberg M.B."/>
        </authorList>
    </citation>
    <scope>NUCLEOTIDE SEQUENCE [LARGE SCALE GENOMIC DNA]</scope>
    <source>
        <strain evidence="5 6">10300</strain>
    </source>
</reference>
<evidence type="ECO:0000313" key="4">
    <source>
        <dbReference type="EMBL" id="KAG3228015.1"/>
    </source>
</evidence>
<dbReference type="EMBL" id="RCML01000035">
    <property type="protein sequence ID" value="KAG2996554.1"/>
    <property type="molecule type" value="Genomic_DNA"/>
</dbReference>
<dbReference type="EMBL" id="RCMK01000063">
    <property type="protein sequence ID" value="KAG2950830.1"/>
    <property type="molecule type" value="Genomic_DNA"/>
</dbReference>
<dbReference type="Proteomes" id="UP000736787">
    <property type="component" value="Unassembled WGS sequence"/>
</dbReference>
<organism evidence="5 6">
    <name type="scientific">Phytophthora cactorum</name>
    <dbReference type="NCBI Taxonomy" id="29920"/>
    <lineage>
        <taxon>Eukaryota</taxon>
        <taxon>Sar</taxon>
        <taxon>Stramenopiles</taxon>
        <taxon>Oomycota</taxon>
        <taxon>Peronosporomycetes</taxon>
        <taxon>Peronosporales</taxon>
        <taxon>Peronosporaceae</taxon>
        <taxon>Phytophthora</taxon>
    </lineage>
</organism>
<dbReference type="Proteomes" id="UP000251314">
    <property type="component" value="Unassembled WGS sequence"/>
</dbReference>
<dbReference type="EMBL" id="RCMI01000034">
    <property type="protein sequence ID" value="KAG2940764.1"/>
    <property type="molecule type" value="Genomic_DNA"/>
</dbReference>
<dbReference type="VEuPathDB" id="FungiDB:PC110_g8158"/>
<keyword evidence="6" id="KW-1185">Reference proteome</keyword>
<comment type="caution">
    <text evidence="5">The sequence shown here is derived from an EMBL/GenBank/DDBJ whole genome shotgun (WGS) entry which is preliminary data.</text>
</comment>
<dbReference type="EMBL" id="MJFZ01000165">
    <property type="protein sequence ID" value="RAW35541.1"/>
    <property type="molecule type" value="Genomic_DNA"/>
</dbReference>
<dbReference type="AlphaFoldDB" id="A0A329SG55"/>
<reference evidence="1" key="2">
    <citation type="submission" date="2018-10" db="EMBL/GenBank/DDBJ databases">
        <title>Effector identification in a new, highly contiguous assembly of the strawberry crown rot pathogen Phytophthora cactorum.</title>
        <authorList>
            <person name="Armitage A.D."/>
            <person name="Nellist C.F."/>
            <person name="Bates H."/>
            <person name="Vickerstaff R.J."/>
            <person name="Harrison R.J."/>
        </authorList>
    </citation>
    <scope>NUCLEOTIDE SEQUENCE</scope>
    <source>
        <strain evidence="1">4032</strain>
        <strain evidence="2">4040</strain>
        <strain evidence="3">P415</strain>
        <strain evidence="4">P421</strain>
    </source>
</reference>
<dbReference type="EMBL" id="RCMV01000022">
    <property type="protein sequence ID" value="KAG3228015.1"/>
    <property type="molecule type" value="Genomic_DNA"/>
</dbReference>
<sequence length="85" mass="9567">MESEYMAASVMGHAFLGMRDLLGELEVAFVQPTELRVDNQYALVQLEGEKALSKAKHINCESERMPTKVLVVPRQDELRVLVGLH</sequence>
<evidence type="ECO:0000313" key="5">
    <source>
        <dbReference type="EMBL" id="RAW35541.1"/>
    </source>
</evidence>
<dbReference type="Proteomes" id="UP000774804">
    <property type="component" value="Unassembled WGS sequence"/>
</dbReference>
<dbReference type="Proteomes" id="UP000760860">
    <property type="component" value="Unassembled WGS sequence"/>
</dbReference>
<evidence type="ECO:0000313" key="2">
    <source>
        <dbReference type="EMBL" id="KAG2950830.1"/>
    </source>
</evidence>
<accession>A0A329SG55</accession>
<proteinExistence type="predicted"/>
<gene>
    <name evidence="5" type="ORF">PC110_g8158</name>
    <name evidence="1" type="ORF">PC115_g2382</name>
    <name evidence="2" type="ORF">PC117_g4131</name>
    <name evidence="3" type="ORF">PC118_g2396</name>
    <name evidence="4" type="ORF">PC129_g1429</name>
</gene>
<name>A0A329SG55_9STRA</name>
<evidence type="ECO:0008006" key="7">
    <source>
        <dbReference type="Google" id="ProtNLM"/>
    </source>
</evidence>
<evidence type="ECO:0000313" key="3">
    <source>
        <dbReference type="EMBL" id="KAG2996554.1"/>
    </source>
</evidence>
<dbReference type="OrthoDB" id="166455at2759"/>
<protein>
    <recommendedName>
        <fullName evidence="7">Reverse transcriptase Ty1/copia-type domain-containing protein</fullName>
    </recommendedName>
</protein>
<evidence type="ECO:0000313" key="1">
    <source>
        <dbReference type="EMBL" id="KAG2940764.1"/>
    </source>
</evidence>
<evidence type="ECO:0000313" key="6">
    <source>
        <dbReference type="Proteomes" id="UP000251314"/>
    </source>
</evidence>